<reference evidence="2" key="1">
    <citation type="journal article" date="2019" name="Int. J. Syst. Evol. Microbiol.">
        <title>The Global Catalogue of Microorganisms (GCM) 10K type strain sequencing project: providing services to taxonomists for standard genome sequencing and annotation.</title>
        <authorList>
            <consortium name="The Broad Institute Genomics Platform"/>
            <consortium name="The Broad Institute Genome Sequencing Center for Infectious Disease"/>
            <person name="Wu L."/>
            <person name="Ma J."/>
        </authorList>
    </citation>
    <scope>NUCLEOTIDE SEQUENCE [LARGE SCALE GENOMIC DNA]</scope>
    <source>
        <strain evidence="2">CGMCC 1.19062</strain>
    </source>
</reference>
<protein>
    <recommendedName>
        <fullName evidence="3">Glycosyl transferase</fullName>
    </recommendedName>
</protein>
<name>A0ABW5DTY7_9PROT</name>
<gene>
    <name evidence="1" type="ORF">ACFSM5_17015</name>
</gene>
<evidence type="ECO:0000313" key="2">
    <source>
        <dbReference type="Proteomes" id="UP001597295"/>
    </source>
</evidence>
<sequence length="288" mass="33142">MVDGQARRIAAVTTSHKAGYKAYSRQMAETFDQYWPADVPLLFYTEGFDLDVASPRILGRDLVSSCPELIAFKARHADSKLAHGKSWRIRPRIRFNHYLGRPALRGLRWGLGYRWDAVRFAHKSFAILHAARNTDADVLIWVDADTRFFAPLSRETLEGFVPQECFVGCLRRWSIHTETGFLAFNLRHPATMAYMDGLERLYTEDLLFKEYEYHDAYLFDVLRERLERQGHRTHDIAEGAGKKAKHVLVNSPLGRFMDHMKGGRKETGSSSAADLVTDRGEDYWNRKA</sequence>
<evidence type="ECO:0008006" key="3">
    <source>
        <dbReference type="Google" id="ProtNLM"/>
    </source>
</evidence>
<accession>A0ABW5DTY7</accession>
<dbReference type="EMBL" id="JBHUIP010000013">
    <property type="protein sequence ID" value="MFD2264608.1"/>
    <property type="molecule type" value="Genomic_DNA"/>
</dbReference>
<evidence type="ECO:0000313" key="1">
    <source>
        <dbReference type="EMBL" id="MFD2264608.1"/>
    </source>
</evidence>
<comment type="caution">
    <text evidence="1">The sequence shown here is derived from an EMBL/GenBank/DDBJ whole genome shotgun (WGS) entry which is preliminary data.</text>
</comment>
<dbReference type="Proteomes" id="UP001597295">
    <property type="component" value="Unassembled WGS sequence"/>
</dbReference>
<dbReference type="RefSeq" id="WP_379877705.1">
    <property type="nucleotide sequence ID" value="NZ_JBHUIP010000013.1"/>
</dbReference>
<keyword evidence="2" id="KW-1185">Reference proteome</keyword>
<organism evidence="1 2">
    <name type="scientific">Lacibacterium aquatile</name>
    <dbReference type="NCBI Taxonomy" id="1168082"/>
    <lineage>
        <taxon>Bacteria</taxon>
        <taxon>Pseudomonadati</taxon>
        <taxon>Pseudomonadota</taxon>
        <taxon>Alphaproteobacteria</taxon>
        <taxon>Rhodospirillales</taxon>
        <taxon>Rhodospirillaceae</taxon>
    </lineage>
</organism>
<proteinExistence type="predicted"/>